<organism evidence="2 3">
    <name type="scientific">Kitasatospora albolonga</name>
    <dbReference type="NCBI Taxonomy" id="68173"/>
    <lineage>
        <taxon>Bacteria</taxon>
        <taxon>Bacillati</taxon>
        <taxon>Actinomycetota</taxon>
        <taxon>Actinomycetes</taxon>
        <taxon>Kitasatosporales</taxon>
        <taxon>Streptomycetaceae</taxon>
        <taxon>Kitasatospora</taxon>
    </lineage>
</organism>
<accession>A0ABC8BRH4</accession>
<dbReference type="EMBL" id="CP020563">
    <property type="protein sequence ID" value="ARF72350.1"/>
    <property type="molecule type" value="Genomic_DNA"/>
</dbReference>
<evidence type="ECO:0000313" key="2">
    <source>
        <dbReference type="EMBL" id="ARF72350.1"/>
    </source>
</evidence>
<keyword evidence="1" id="KW-1133">Transmembrane helix</keyword>
<evidence type="ECO:0000256" key="1">
    <source>
        <dbReference type="SAM" id="Phobius"/>
    </source>
</evidence>
<sequence>MHLAAAISAYFLPHALLALGVSAVLALVARRMFVLRLRGVRVSGVCVRHTYARDGVAEVAKFQAASGETFRCLAAPKAAASARVGDPMEVVYDPRNPKNAKVLPVSYGGAYALSVISLIVAVPGIWLLIRIFGT</sequence>
<dbReference type="AlphaFoldDB" id="A0ABC8BRH4"/>
<feature type="transmembrane region" description="Helical" evidence="1">
    <location>
        <begin position="6"/>
        <end position="28"/>
    </location>
</feature>
<feature type="transmembrane region" description="Helical" evidence="1">
    <location>
        <begin position="105"/>
        <end position="129"/>
    </location>
</feature>
<proteinExistence type="predicted"/>
<name>A0ABC8BRH4_9ACTN</name>
<keyword evidence="1" id="KW-0812">Transmembrane</keyword>
<keyword evidence="1" id="KW-0472">Membrane</keyword>
<dbReference type="KEGG" id="kab:B7C62_08735"/>
<reference evidence="2 3" key="1">
    <citation type="submission" date="2017-04" db="EMBL/GenBank/DDBJ databases">
        <title>The complete genome sequence of Streptomyces albolongus YIM 101047, the producer of novel bafilomycins and novel odoriferous sesquiterpenoids.</title>
        <authorList>
            <person name="Yin M."/>
            <person name="Jiang Y."/>
        </authorList>
    </citation>
    <scope>NUCLEOTIDE SEQUENCE [LARGE SCALE GENOMIC DNA]</scope>
    <source>
        <strain evidence="2 3">YIM 101047</strain>
    </source>
</reference>
<dbReference type="Proteomes" id="UP000192251">
    <property type="component" value="Chromosome"/>
</dbReference>
<evidence type="ECO:0000313" key="3">
    <source>
        <dbReference type="Proteomes" id="UP000192251"/>
    </source>
</evidence>
<evidence type="ECO:0008006" key="4">
    <source>
        <dbReference type="Google" id="ProtNLM"/>
    </source>
</evidence>
<protein>
    <recommendedName>
        <fullName evidence="4">DUF3592 domain-containing protein</fullName>
    </recommendedName>
</protein>
<keyword evidence="3" id="KW-1185">Reference proteome</keyword>
<gene>
    <name evidence="2" type="ORF">B7C62_08735</name>
</gene>